<evidence type="ECO:0000313" key="2">
    <source>
        <dbReference type="EMBL" id="PVZ97823.1"/>
    </source>
</evidence>
<dbReference type="AlphaFoldDB" id="A0A2U1IYG9"/>
<dbReference type="SUPFAM" id="SSF48452">
    <property type="entry name" value="TPR-like"/>
    <property type="match status" value="1"/>
</dbReference>
<reference evidence="2 3" key="1">
    <citation type="journal article" date="2018" name="MBio">
        <title>Comparative Genomics Reveals the Core Gene Toolbox for the Fungus-Insect Symbiosis.</title>
        <authorList>
            <person name="Wang Y."/>
            <person name="Stata M."/>
            <person name="Wang W."/>
            <person name="Stajich J.E."/>
            <person name="White M.M."/>
            <person name="Moncalvo J.M."/>
        </authorList>
    </citation>
    <scope>NUCLEOTIDE SEQUENCE [LARGE SCALE GENOMIC DNA]</scope>
    <source>
        <strain evidence="2 3">AUS-126-30</strain>
    </source>
</reference>
<dbReference type="Proteomes" id="UP000245591">
    <property type="component" value="Unassembled WGS sequence"/>
</dbReference>
<name>A0A2U1IYG9_SMIAN</name>
<protein>
    <submittedName>
        <fullName evidence="2">Uncharacterized protein</fullName>
    </submittedName>
</protein>
<evidence type="ECO:0000313" key="3">
    <source>
        <dbReference type="Proteomes" id="UP000245591"/>
    </source>
</evidence>
<dbReference type="SMART" id="SM00028">
    <property type="entry name" value="TPR"/>
    <property type="match status" value="2"/>
</dbReference>
<dbReference type="EMBL" id="MBFU01000722">
    <property type="protein sequence ID" value="PVZ97823.1"/>
    <property type="molecule type" value="Genomic_DNA"/>
</dbReference>
<dbReference type="Gene3D" id="1.25.40.10">
    <property type="entry name" value="Tetratricopeptide repeat domain"/>
    <property type="match status" value="2"/>
</dbReference>
<feature type="repeat" description="TPR" evidence="1">
    <location>
        <begin position="261"/>
        <end position="294"/>
    </location>
</feature>
<proteinExistence type="predicted"/>
<evidence type="ECO:0000256" key="1">
    <source>
        <dbReference type="PROSITE-ProRule" id="PRU00339"/>
    </source>
</evidence>
<feature type="repeat" description="TPR" evidence="1">
    <location>
        <begin position="549"/>
        <end position="582"/>
    </location>
</feature>
<dbReference type="Pfam" id="PF13181">
    <property type="entry name" value="TPR_8"/>
    <property type="match status" value="2"/>
</dbReference>
<keyword evidence="3" id="KW-1185">Reference proteome</keyword>
<dbReference type="PROSITE" id="PS50005">
    <property type="entry name" value="TPR"/>
    <property type="match status" value="2"/>
</dbReference>
<keyword evidence="1" id="KW-0802">TPR repeat</keyword>
<comment type="caution">
    <text evidence="2">The sequence shown here is derived from an EMBL/GenBank/DDBJ whole genome shotgun (WGS) entry which is preliminary data.</text>
</comment>
<dbReference type="InterPro" id="IPR011990">
    <property type="entry name" value="TPR-like_helical_dom_sf"/>
</dbReference>
<accession>A0A2U1IYG9</accession>
<sequence>MELINSELYNVSNLLENKLNKSALLRIEFLSQEAKKWKSLDPSIMINLEYSLIKCLWANKRIHVSKIKAKQLVKYLKHSSGSIPKSFYNEILNFCIELMFNAKEYMECLKIYRQKLDQKDLERYYQKCLQTNLKLNGVESFTVSDKLILAKCYYQLENLGNELFWLYKIYEDIPYATEILERISEIEGTLEYKTINQLATNKNVAVKDISNILETYNKKCVGSDSFINRFTLAKCEMTQNKFQKATKNIFLVISGMKLVPAIVYASLATCYLMQGDYNNSEIYYLKARELDPHIIEEMENYIEILSKKGKIEELDRLGNELAMEKMCIESRFAKIKSLQYKGNVDDALMEIERLIGSSEWVCDIHELYNHEYQNGKTQEIRLLSMKCEIVLEQCNMLMEDKDQDLIYKANKLAETVYKREGSKIGSTSLLVNCRVMMGDFGGALEVVKRLAVKEQENPIILLLIAKVLVNNDECFEQTENLLRTVLSLTDSTTNDCESNTIRKRLGKGTGINVTKLSAANLLVDLYVNNERVEDAIMFLDDIAVDMNSDELFVKLGNVYVIADNFERAEICYNTAISINPYNKKAKDGLAKIGELEILQDDDTETNGEYDANMDDGAISEQANNMFGANTPVEMGFSLIGNTSPVLFIDGVVDTEEPVEDLILGQTEMQEGSPFSFSNRSGQGNTSAFAMMLRNTIDSDHSTPK</sequence>
<dbReference type="SUPFAM" id="SSF81901">
    <property type="entry name" value="HCP-like"/>
    <property type="match status" value="1"/>
</dbReference>
<organism evidence="2 3">
    <name type="scientific">Smittium angustum</name>
    <dbReference type="NCBI Taxonomy" id="133377"/>
    <lineage>
        <taxon>Eukaryota</taxon>
        <taxon>Fungi</taxon>
        <taxon>Fungi incertae sedis</taxon>
        <taxon>Zoopagomycota</taxon>
        <taxon>Kickxellomycotina</taxon>
        <taxon>Harpellomycetes</taxon>
        <taxon>Harpellales</taxon>
        <taxon>Legeriomycetaceae</taxon>
        <taxon>Smittium</taxon>
    </lineage>
</organism>
<dbReference type="InterPro" id="IPR019734">
    <property type="entry name" value="TPR_rpt"/>
</dbReference>
<gene>
    <name evidence="2" type="ORF">BB558_006208</name>
</gene>